<keyword evidence="8 13" id="KW-0949">S-adenosyl-L-methionine</keyword>
<dbReference type="GO" id="GO:0070475">
    <property type="term" value="P:rRNA base methylation"/>
    <property type="evidence" value="ECO:0007669"/>
    <property type="project" value="TreeGrafter"/>
</dbReference>
<dbReference type="PANTHER" id="PTHR22807">
    <property type="entry name" value="NOP2 YEAST -RELATED NOL1/NOP2/FMU SUN DOMAIN-CONTAINING"/>
    <property type="match status" value="1"/>
</dbReference>
<keyword evidence="4" id="KW-0963">Cytoplasm</keyword>
<dbReference type="GO" id="GO:0005829">
    <property type="term" value="C:cytosol"/>
    <property type="evidence" value="ECO:0007669"/>
    <property type="project" value="TreeGrafter"/>
</dbReference>
<dbReference type="PRINTS" id="PR02008">
    <property type="entry name" value="RCMTFAMILY"/>
</dbReference>
<dbReference type="Gene3D" id="1.10.940.10">
    <property type="entry name" value="NusB-like"/>
    <property type="match status" value="1"/>
</dbReference>
<evidence type="ECO:0000256" key="7">
    <source>
        <dbReference type="ARBA" id="ARBA00022679"/>
    </source>
</evidence>
<evidence type="ECO:0000313" key="16">
    <source>
        <dbReference type="Proteomes" id="UP000288212"/>
    </source>
</evidence>
<evidence type="ECO:0000256" key="1">
    <source>
        <dbReference type="ARBA" id="ARBA00002724"/>
    </source>
</evidence>
<dbReference type="AlphaFoldDB" id="A0A432VSC0"/>
<keyword evidence="6 13" id="KW-0489">Methyltransferase</keyword>
<comment type="caution">
    <text evidence="15">The sequence shown here is derived from an EMBL/GenBank/DDBJ whole genome shotgun (WGS) entry which is preliminary data.</text>
</comment>
<evidence type="ECO:0000256" key="12">
    <source>
        <dbReference type="ARBA" id="ARBA00047283"/>
    </source>
</evidence>
<dbReference type="OrthoDB" id="9810297at2"/>
<dbReference type="InterPro" id="IPR035926">
    <property type="entry name" value="NusB-like_sf"/>
</dbReference>
<comment type="subcellular location">
    <subcellularLocation>
        <location evidence="2">Cytoplasm</location>
    </subcellularLocation>
</comment>
<dbReference type="Pfam" id="PF01029">
    <property type="entry name" value="NusB"/>
    <property type="match status" value="1"/>
</dbReference>
<name>A0A432VSC0_9GAMM</name>
<dbReference type="InterPro" id="IPR004573">
    <property type="entry name" value="rRNA_ssu_MeTfrase_B"/>
</dbReference>
<evidence type="ECO:0000256" key="5">
    <source>
        <dbReference type="ARBA" id="ARBA00022552"/>
    </source>
</evidence>
<feature type="binding site" evidence="13">
    <location>
        <position position="339"/>
    </location>
    <ligand>
        <name>S-adenosyl-L-methionine</name>
        <dbReference type="ChEBI" id="CHEBI:59789"/>
    </ligand>
</feature>
<dbReference type="RefSeq" id="WP_126793334.1">
    <property type="nucleotide sequence ID" value="NZ_PIPI01000006.1"/>
</dbReference>
<feature type="binding site" evidence="13">
    <location>
        <position position="321"/>
    </location>
    <ligand>
        <name>S-adenosyl-L-methionine</name>
        <dbReference type="ChEBI" id="CHEBI:59789"/>
    </ligand>
</feature>
<dbReference type="CDD" id="cd02440">
    <property type="entry name" value="AdoMet_MTases"/>
    <property type="match status" value="1"/>
</dbReference>
<evidence type="ECO:0000256" key="8">
    <source>
        <dbReference type="ARBA" id="ARBA00022691"/>
    </source>
</evidence>
<dbReference type="GO" id="GO:0009383">
    <property type="term" value="F:rRNA (cytosine-C5-)-methyltransferase activity"/>
    <property type="evidence" value="ECO:0007669"/>
    <property type="project" value="TreeGrafter"/>
</dbReference>
<evidence type="ECO:0000256" key="4">
    <source>
        <dbReference type="ARBA" id="ARBA00022490"/>
    </source>
</evidence>
<gene>
    <name evidence="15" type="ORF">CWE06_09095</name>
</gene>
<dbReference type="SUPFAM" id="SSF48013">
    <property type="entry name" value="NusB-like"/>
    <property type="match status" value="1"/>
</dbReference>
<dbReference type="GO" id="GO:0006355">
    <property type="term" value="P:regulation of DNA-templated transcription"/>
    <property type="evidence" value="ECO:0007669"/>
    <property type="project" value="InterPro"/>
</dbReference>
<dbReference type="EMBL" id="PIPI01000006">
    <property type="protein sequence ID" value="RUO19257.1"/>
    <property type="molecule type" value="Genomic_DNA"/>
</dbReference>
<keyword evidence="7 13" id="KW-0808">Transferase</keyword>
<dbReference type="InterPro" id="IPR001678">
    <property type="entry name" value="MeTrfase_RsmB-F_NOP2_dom"/>
</dbReference>
<evidence type="ECO:0000256" key="6">
    <source>
        <dbReference type="ARBA" id="ARBA00022603"/>
    </source>
</evidence>
<dbReference type="FunFam" id="3.40.50.150:FF:000022">
    <property type="entry name" value="Ribosomal RNA small subunit methyltransferase B"/>
    <property type="match status" value="1"/>
</dbReference>
<dbReference type="FunFam" id="1.10.287.730:FF:000001">
    <property type="entry name" value="Ribosomal RNA small subunit methyltransferase B"/>
    <property type="match status" value="1"/>
</dbReference>
<dbReference type="InterPro" id="IPR023267">
    <property type="entry name" value="RCMT"/>
</dbReference>
<comment type="function">
    <text evidence="1">Specifically methylates the cytosine at position 967 (m5C967) of 16S rRNA.</text>
</comment>
<feature type="binding site" evidence="13">
    <location>
        <position position="295"/>
    </location>
    <ligand>
        <name>S-adenosyl-L-methionine</name>
        <dbReference type="ChEBI" id="CHEBI:59789"/>
    </ligand>
</feature>
<dbReference type="PANTHER" id="PTHR22807:SF61">
    <property type="entry name" value="NOL1_NOP2_SUN FAMILY PROTEIN _ ANTITERMINATION NUSB DOMAIN-CONTAINING PROTEIN"/>
    <property type="match status" value="1"/>
</dbReference>
<dbReference type="GO" id="GO:0003723">
    <property type="term" value="F:RNA binding"/>
    <property type="evidence" value="ECO:0007669"/>
    <property type="project" value="UniProtKB-UniRule"/>
</dbReference>
<dbReference type="InterPro" id="IPR006027">
    <property type="entry name" value="NusB_RsmB_TIM44"/>
</dbReference>
<keyword evidence="5" id="KW-0698">rRNA processing</keyword>
<organism evidence="15 16">
    <name type="scientific">Aliidiomarina haloalkalitolerans</name>
    <dbReference type="NCBI Taxonomy" id="859059"/>
    <lineage>
        <taxon>Bacteria</taxon>
        <taxon>Pseudomonadati</taxon>
        <taxon>Pseudomonadota</taxon>
        <taxon>Gammaproteobacteria</taxon>
        <taxon>Alteromonadales</taxon>
        <taxon>Idiomarinaceae</taxon>
        <taxon>Aliidiomarina</taxon>
    </lineage>
</organism>
<proteinExistence type="inferred from homology"/>
<dbReference type="NCBIfam" id="TIGR00563">
    <property type="entry name" value="rsmB"/>
    <property type="match status" value="1"/>
</dbReference>
<dbReference type="Pfam" id="PF22458">
    <property type="entry name" value="RsmF-B_ferredox"/>
    <property type="match status" value="1"/>
</dbReference>
<sequence length="452" mass="50116">MTPEQRSSDSKAITTRPAAARAAAAQALQLVLLHGRSLTQAIPSISEKLTPSERAFAQAMTYQVMRQLPVYEWLLQRLLDKPLKAKVRIVHYVLLVGLCQLRDMRVPAHAAIAESVEAVSLLKQPGLKGMVNAVLRRYQREQEALEQALTVDQAKSATLSHAHPGWFIKRLQAAYPEQWQHICSANNQPPPLWLRVNQRHVSRDNYLAKLHELGFAAYADSLCPSAIVLEQSTDVTQLPDFAAGAVSVQDRSAQFAAHLLAPKNGERILDACAAPGGKTAHILELAPEAQVTALDFDEQRLTRVHENLARLQLQATVLCGDASSQDWWDGELYDAILLDAPCSATGVIRRHPDIKWLRRNEDIEQLVALQKAILRQQWQLLKPGGRLLYATCSVLPDENMLQIQAFLATVKDAVAVNLAFNHSVGWQILPNDVAGQAHGGDGFFYFMLEKKA</sequence>
<dbReference type="NCBIfam" id="NF008149">
    <property type="entry name" value="PRK10901.1"/>
    <property type="match status" value="1"/>
</dbReference>
<evidence type="ECO:0000256" key="9">
    <source>
        <dbReference type="ARBA" id="ARBA00022884"/>
    </source>
</evidence>
<accession>A0A432VSC0</accession>
<reference evidence="15 16" key="1">
    <citation type="journal article" date="2011" name="Front. Microbiol.">
        <title>Genomic signatures of strain selection and enhancement in Bacillus atrophaeus var. globigii, a historical biowarfare simulant.</title>
        <authorList>
            <person name="Gibbons H.S."/>
            <person name="Broomall S.M."/>
            <person name="McNew L.A."/>
            <person name="Daligault H."/>
            <person name="Chapman C."/>
            <person name="Bruce D."/>
            <person name="Karavis M."/>
            <person name="Krepps M."/>
            <person name="McGregor P.A."/>
            <person name="Hong C."/>
            <person name="Park K.H."/>
            <person name="Akmal A."/>
            <person name="Feldman A."/>
            <person name="Lin J.S."/>
            <person name="Chang W.E."/>
            <person name="Higgs B.W."/>
            <person name="Demirev P."/>
            <person name="Lindquist J."/>
            <person name="Liem A."/>
            <person name="Fochler E."/>
            <person name="Read T.D."/>
            <person name="Tapia R."/>
            <person name="Johnson S."/>
            <person name="Bishop-Lilly K.A."/>
            <person name="Detter C."/>
            <person name="Han C."/>
            <person name="Sozhamannan S."/>
            <person name="Rosenzweig C.N."/>
            <person name="Skowronski E.W."/>
        </authorList>
    </citation>
    <scope>NUCLEOTIDE SEQUENCE [LARGE SCALE GENOMIC DNA]</scope>
    <source>
        <strain evidence="15 16">AK5</strain>
    </source>
</reference>
<dbReference type="SUPFAM" id="SSF53335">
    <property type="entry name" value="S-adenosyl-L-methionine-dependent methyltransferases"/>
    <property type="match status" value="1"/>
</dbReference>
<comment type="similarity">
    <text evidence="13">Belongs to the class I-like SAM-binding methyltransferase superfamily. RsmB/NOP family.</text>
</comment>
<dbReference type="Proteomes" id="UP000288212">
    <property type="component" value="Unassembled WGS sequence"/>
</dbReference>
<protein>
    <recommendedName>
        <fullName evidence="3">16S rRNA (cytosine(967)-C(5))-methyltransferase</fullName>
        <ecNumber evidence="3">2.1.1.176</ecNumber>
    </recommendedName>
    <alternativeName>
        <fullName evidence="10">16S rRNA m5C967 methyltransferase</fullName>
    </alternativeName>
    <alternativeName>
        <fullName evidence="11">rRNA (cytosine-C(5)-)-methyltransferase RsmB</fullName>
    </alternativeName>
</protein>
<comment type="catalytic activity">
    <reaction evidence="12">
        <text>cytidine(967) in 16S rRNA + S-adenosyl-L-methionine = 5-methylcytidine(967) in 16S rRNA + S-adenosyl-L-homocysteine + H(+)</text>
        <dbReference type="Rhea" id="RHEA:42748"/>
        <dbReference type="Rhea" id="RHEA-COMP:10219"/>
        <dbReference type="Rhea" id="RHEA-COMP:10220"/>
        <dbReference type="ChEBI" id="CHEBI:15378"/>
        <dbReference type="ChEBI" id="CHEBI:57856"/>
        <dbReference type="ChEBI" id="CHEBI:59789"/>
        <dbReference type="ChEBI" id="CHEBI:74483"/>
        <dbReference type="ChEBI" id="CHEBI:82748"/>
        <dbReference type="EC" id="2.1.1.176"/>
    </reaction>
</comment>
<dbReference type="EC" id="2.1.1.176" evidence="3"/>
<dbReference type="Gene3D" id="1.10.287.730">
    <property type="entry name" value="Helix hairpin bin"/>
    <property type="match status" value="1"/>
</dbReference>
<evidence type="ECO:0000256" key="2">
    <source>
        <dbReference type="ARBA" id="ARBA00004496"/>
    </source>
</evidence>
<dbReference type="InterPro" id="IPR054728">
    <property type="entry name" value="RsmB-like_ferredoxin"/>
</dbReference>
<feature type="domain" description="SAM-dependent MTase RsmB/NOP-type" evidence="14">
    <location>
        <begin position="182"/>
        <end position="451"/>
    </location>
</feature>
<dbReference type="InterPro" id="IPR049560">
    <property type="entry name" value="MeTrfase_RsmB-F_NOP2_cat"/>
</dbReference>
<dbReference type="Gene3D" id="3.30.70.1170">
    <property type="entry name" value="Sun protein, domain 3"/>
    <property type="match status" value="1"/>
</dbReference>
<dbReference type="Pfam" id="PF01189">
    <property type="entry name" value="Methyltr_RsmB-F"/>
    <property type="match status" value="1"/>
</dbReference>
<evidence type="ECO:0000256" key="13">
    <source>
        <dbReference type="PROSITE-ProRule" id="PRU01023"/>
    </source>
</evidence>
<keyword evidence="16" id="KW-1185">Reference proteome</keyword>
<evidence type="ECO:0000256" key="11">
    <source>
        <dbReference type="ARBA" id="ARBA00031088"/>
    </source>
</evidence>
<evidence type="ECO:0000256" key="10">
    <source>
        <dbReference type="ARBA" id="ARBA00030399"/>
    </source>
</evidence>
<dbReference type="Gene3D" id="3.40.50.150">
    <property type="entry name" value="Vaccinia Virus protein VP39"/>
    <property type="match status" value="1"/>
</dbReference>
<feature type="active site" description="Nucleophile" evidence="13">
    <location>
        <position position="392"/>
    </location>
</feature>
<keyword evidence="9 13" id="KW-0694">RNA-binding</keyword>
<dbReference type="PROSITE" id="PS51686">
    <property type="entry name" value="SAM_MT_RSMB_NOP"/>
    <property type="match status" value="1"/>
</dbReference>
<feature type="binding site" evidence="13">
    <location>
        <begin position="272"/>
        <end position="278"/>
    </location>
    <ligand>
        <name>S-adenosyl-L-methionine</name>
        <dbReference type="ChEBI" id="CHEBI:59789"/>
    </ligand>
</feature>
<evidence type="ECO:0000256" key="3">
    <source>
        <dbReference type="ARBA" id="ARBA00012140"/>
    </source>
</evidence>
<evidence type="ECO:0000259" key="14">
    <source>
        <dbReference type="PROSITE" id="PS51686"/>
    </source>
</evidence>
<dbReference type="InterPro" id="IPR029063">
    <property type="entry name" value="SAM-dependent_MTases_sf"/>
</dbReference>
<evidence type="ECO:0000313" key="15">
    <source>
        <dbReference type="EMBL" id="RUO19257.1"/>
    </source>
</evidence>